<dbReference type="EMBL" id="JBBNAG010000011">
    <property type="protein sequence ID" value="KAK9094639.1"/>
    <property type="molecule type" value="Genomic_DNA"/>
</dbReference>
<comment type="caution">
    <text evidence="2">The sequence shown here is derived from an EMBL/GenBank/DDBJ whole genome shotgun (WGS) entry which is preliminary data.</text>
</comment>
<reference evidence="2 3" key="1">
    <citation type="submission" date="2024-01" db="EMBL/GenBank/DDBJ databases">
        <title>Genome assemblies of Stephania.</title>
        <authorList>
            <person name="Yang L."/>
        </authorList>
    </citation>
    <scope>NUCLEOTIDE SEQUENCE [LARGE SCALE GENOMIC DNA]</scope>
    <source>
        <strain evidence="2">JXDWG</strain>
        <tissue evidence="2">Leaf</tissue>
    </source>
</reference>
<accession>A0AAP0EJX9</accession>
<dbReference type="InterPro" id="IPR000477">
    <property type="entry name" value="RT_dom"/>
</dbReference>
<name>A0AAP0EJX9_9MAGN</name>
<feature type="domain" description="Reverse transcriptase" evidence="1">
    <location>
        <begin position="200"/>
        <end position="311"/>
    </location>
</feature>
<evidence type="ECO:0000259" key="1">
    <source>
        <dbReference type="PROSITE" id="PS50878"/>
    </source>
</evidence>
<dbReference type="Pfam" id="PF00078">
    <property type="entry name" value="RVT_1"/>
    <property type="match status" value="1"/>
</dbReference>
<dbReference type="AlphaFoldDB" id="A0AAP0EJX9"/>
<dbReference type="PANTHER" id="PTHR46890:SF48">
    <property type="entry name" value="RNA-DIRECTED DNA POLYMERASE"/>
    <property type="match status" value="1"/>
</dbReference>
<dbReference type="Proteomes" id="UP001419268">
    <property type="component" value="Unassembled WGS sequence"/>
</dbReference>
<sequence length="311" mass="36471">MKMLSRKVLEWRRRTLLANSKKLVEIIHGRITTMYERGYPDMKLIKEQKEKLKKATMQKEEYCRVRLHIDWLKGGDRNLAYFHAYVKGRRKRYLIGSIQSSEGRTIHDQWGIVTAVEDYYEEVFRARSEDIDFGILDGFENRIIDMESSLMDRQFSEEEVFAALQKMHPNKTPGPDGITNKLLQAKWHLFKGDNMHMFLRFHSSCHFESELNEAPIVLIPKVPFPQSVKEYRPISLYNSSYKLIAKVLSNRLKTVLGKLISPFQNDFAARRQILDNVILAHKVLHSIANGRRRSQEVAIEVDIDKAYDKLE</sequence>
<organism evidence="2 3">
    <name type="scientific">Stephania cephalantha</name>
    <dbReference type="NCBI Taxonomy" id="152367"/>
    <lineage>
        <taxon>Eukaryota</taxon>
        <taxon>Viridiplantae</taxon>
        <taxon>Streptophyta</taxon>
        <taxon>Embryophyta</taxon>
        <taxon>Tracheophyta</taxon>
        <taxon>Spermatophyta</taxon>
        <taxon>Magnoliopsida</taxon>
        <taxon>Ranunculales</taxon>
        <taxon>Menispermaceae</taxon>
        <taxon>Menispermoideae</taxon>
        <taxon>Cissampelideae</taxon>
        <taxon>Stephania</taxon>
    </lineage>
</organism>
<evidence type="ECO:0000313" key="2">
    <source>
        <dbReference type="EMBL" id="KAK9094639.1"/>
    </source>
</evidence>
<protein>
    <recommendedName>
        <fullName evidence="1">Reverse transcriptase domain-containing protein</fullName>
    </recommendedName>
</protein>
<keyword evidence="3" id="KW-1185">Reference proteome</keyword>
<dbReference type="PROSITE" id="PS50878">
    <property type="entry name" value="RT_POL"/>
    <property type="match status" value="1"/>
</dbReference>
<dbReference type="InterPro" id="IPR052343">
    <property type="entry name" value="Retrotransposon-Effector_Assoc"/>
</dbReference>
<dbReference type="PANTHER" id="PTHR46890">
    <property type="entry name" value="NON-LTR RETROLELEMENT REVERSE TRANSCRIPTASE-LIKE PROTEIN-RELATED"/>
    <property type="match status" value="1"/>
</dbReference>
<evidence type="ECO:0000313" key="3">
    <source>
        <dbReference type="Proteomes" id="UP001419268"/>
    </source>
</evidence>
<proteinExistence type="predicted"/>
<gene>
    <name evidence="2" type="ORF">Scep_026108</name>
</gene>